<dbReference type="PROSITE" id="PS00356">
    <property type="entry name" value="HTH_LACI_1"/>
    <property type="match status" value="1"/>
</dbReference>
<dbReference type="InterPro" id="IPR001387">
    <property type="entry name" value="Cro/C1-type_HTH"/>
</dbReference>
<feature type="domain" description="HTH lacI-type" evidence="4">
    <location>
        <begin position="5"/>
        <end position="59"/>
    </location>
</feature>
<dbReference type="Gene3D" id="1.10.260.40">
    <property type="entry name" value="lambda repressor-like DNA-binding domains"/>
    <property type="match status" value="1"/>
</dbReference>
<evidence type="ECO:0000313" key="7">
    <source>
        <dbReference type="Proteomes" id="UP001595443"/>
    </source>
</evidence>
<evidence type="ECO:0000313" key="6">
    <source>
        <dbReference type="EMBL" id="MFC2969514.1"/>
    </source>
</evidence>
<evidence type="ECO:0000256" key="2">
    <source>
        <dbReference type="ARBA" id="ARBA00023125"/>
    </source>
</evidence>
<dbReference type="InterPro" id="IPR010982">
    <property type="entry name" value="Lambda_DNA-bd_dom_sf"/>
</dbReference>
<feature type="domain" description="HTH cro/C1-type" evidence="5">
    <location>
        <begin position="2"/>
        <end position="35"/>
    </location>
</feature>
<dbReference type="PANTHER" id="PTHR30146">
    <property type="entry name" value="LACI-RELATED TRANSCRIPTIONAL REPRESSOR"/>
    <property type="match status" value="1"/>
</dbReference>
<dbReference type="RefSeq" id="WP_377834223.1">
    <property type="nucleotide sequence ID" value="NZ_JBHRSK010000013.1"/>
</dbReference>
<name>A0ABV7AJD8_9RHOB</name>
<dbReference type="PROSITE" id="PS50932">
    <property type="entry name" value="HTH_LACI_2"/>
    <property type="match status" value="1"/>
</dbReference>
<keyword evidence="3" id="KW-0804">Transcription</keyword>
<gene>
    <name evidence="6" type="ORF">ACFOES_15550</name>
</gene>
<evidence type="ECO:0000259" key="5">
    <source>
        <dbReference type="PROSITE" id="PS50943"/>
    </source>
</evidence>
<dbReference type="InterPro" id="IPR046335">
    <property type="entry name" value="LacI/GalR-like_sensor"/>
</dbReference>
<reference evidence="7" key="1">
    <citation type="journal article" date="2019" name="Int. J. Syst. Evol. Microbiol.">
        <title>The Global Catalogue of Microorganisms (GCM) 10K type strain sequencing project: providing services to taxonomists for standard genome sequencing and annotation.</title>
        <authorList>
            <consortium name="The Broad Institute Genomics Platform"/>
            <consortium name="The Broad Institute Genome Sequencing Center for Infectious Disease"/>
            <person name="Wu L."/>
            <person name="Ma J."/>
        </authorList>
    </citation>
    <scope>NUCLEOTIDE SEQUENCE [LARGE SCALE GENOMIC DNA]</scope>
    <source>
        <strain evidence="7">KCTC 62192</strain>
    </source>
</reference>
<dbReference type="Pfam" id="PF13377">
    <property type="entry name" value="Peripla_BP_3"/>
    <property type="match status" value="1"/>
</dbReference>
<dbReference type="SUPFAM" id="SSF47413">
    <property type="entry name" value="lambda repressor-like DNA-binding domains"/>
    <property type="match status" value="1"/>
</dbReference>
<dbReference type="PANTHER" id="PTHR30146:SF145">
    <property type="entry name" value="RIBOSE OPERON REPRESSOR"/>
    <property type="match status" value="1"/>
</dbReference>
<keyword evidence="7" id="KW-1185">Reference proteome</keyword>
<dbReference type="Proteomes" id="UP001595443">
    <property type="component" value="Unassembled WGS sequence"/>
</dbReference>
<dbReference type="CDD" id="cd01392">
    <property type="entry name" value="HTH_LacI"/>
    <property type="match status" value="1"/>
</dbReference>
<organism evidence="6 7">
    <name type="scientific">Acidimangrovimonas pyrenivorans</name>
    <dbReference type="NCBI Taxonomy" id="2030798"/>
    <lineage>
        <taxon>Bacteria</taxon>
        <taxon>Pseudomonadati</taxon>
        <taxon>Pseudomonadota</taxon>
        <taxon>Alphaproteobacteria</taxon>
        <taxon>Rhodobacterales</taxon>
        <taxon>Paracoccaceae</taxon>
        <taxon>Acidimangrovimonas</taxon>
    </lineage>
</organism>
<keyword evidence="1" id="KW-0805">Transcription regulation</keyword>
<evidence type="ECO:0000259" key="4">
    <source>
        <dbReference type="PROSITE" id="PS50932"/>
    </source>
</evidence>
<sequence>MKNNITIKDVARAAGVSNSTVSHVINGTRFVSPETTERVKSAIARLGFAPNGVAQALKGSRTRTIGMIVTSSTNPFFAALIHGVEAACFTRGYSLVLCNSEDDRDKAQGYLETLRAKRIDALIVLSANQQPGLTAELAGAAGVPTVALDDEEAAPATSIADDSLAGGALAAAYLAGRGFRRIACVTGPAQHPRSAIRFKGFTEELARRGIAFDPALAIPSEPTVAGGDRAMRSLLELPPGRRPQAVFCFNDVMAIGALSAAYECGLDVPGQISVMGYDDIEIAAFTAPPLTTIRQPVAELGLRAASVIIDHLETGAALPDRIRLAPELVERRSVGQPAGTEE</sequence>
<dbReference type="PRINTS" id="PR00036">
    <property type="entry name" value="HTHLACI"/>
</dbReference>
<dbReference type="EMBL" id="JBHRSK010000013">
    <property type="protein sequence ID" value="MFC2969514.1"/>
    <property type="molecule type" value="Genomic_DNA"/>
</dbReference>
<comment type="caution">
    <text evidence="6">The sequence shown here is derived from an EMBL/GenBank/DDBJ whole genome shotgun (WGS) entry which is preliminary data.</text>
</comment>
<dbReference type="SUPFAM" id="SSF53822">
    <property type="entry name" value="Periplasmic binding protein-like I"/>
    <property type="match status" value="1"/>
</dbReference>
<dbReference type="InterPro" id="IPR028082">
    <property type="entry name" value="Peripla_BP_I"/>
</dbReference>
<dbReference type="SMART" id="SM00354">
    <property type="entry name" value="HTH_LACI"/>
    <property type="match status" value="1"/>
</dbReference>
<accession>A0ABV7AJD8</accession>
<evidence type="ECO:0000256" key="3">
    <source>
        <dbReference type="ARBA" id="ARBA00023163"/>
    </source>
</evidence>
<protein>
    <submittedName>
        <fullName evidence="6">LacI family DNA-binding transcriptional regulator</fullName>
    </submittedName>
</protein>
<evidence type="ECO:0000256" key="1">
    <source>
        <dbReference type="ARBA" id="ARBA00023015"/>
    </source>
</evidence>
<dbReference type="Gene3D" id="3.40.50.2300">
    <property type="match status" value="2"/>
</dbReference>
<keyword evidence="2 6" id="KW-0238">DNA-binding</keyword>
<dbReference type="PROSITE" id="PS50943">
    <property type="entry name" value="HTH_CROC1"/>
    <property type="match status" value="1"/>
</dbReference>
<dbReference type="Pfam" id="PF00356">
    <property type="entry name" value="LacI"/>
    <property type="match status" value="1"/>
</dbReference>
<proteinExistence type="predicted"/>
<dbReference type="InterPro" id="IPR000843">
    <property type="entry name" value="HTH_LacI"/>
</dbReference>
<dbReference type="GO" id="GO:0003677">
    <property type="term" value="F:DNA binding"/>
    <property type="evidence" value="ECO:0007669"/>
    <property type="project" value="UniProtKB-KW"/>
</dbReference>